<name>A0A1F5S7A4_9BACT</name>
<dbReference type="Proteomes" id="UP000178323">
    <property type="component" value="Unassembled WGS sequence"/>
</dbReference>
<dbReference type="AlphaFoldDB" id="A0A1F5S7A4"/>
<comment type="caution">
    <text evidence="1">The sequence shown here is derived from an EMBL/GenBank/DDBJ whole genome shotgun (WGS) entry which is preliminary data.</text>
</comment>
<evidence type="ECO:0000313" key="1">
    <source>
        <dbReference type="EMBL" id="OGF22549.1"/>
    </source>
</evidence>
<evidence type="ECO:0000313" key="2">
    <source>
        <dbReference type="Proteomes" id="UP000178323"/>
    </source>
</evidence>
<gene>
    <name evidence="1" type="ORF">A2Y83_04265</name>
</gene>
<organism evidence="1 2">
    <name type="scientific">Candidatus Falkowbacteria bacterium RBG_13_39_14</name>
    <dbReference type="NCBI Taxonomy" id="1797985"/>
    <lineage>
        <taxon>Bacteria</taxon>
        <taxon>Candidatus Falkowiibacteriota</taxon>
    </lineage>
</organism>
<dbReference type="SUPFAM" id="SSF143100">
    <property type="entry name" value="TTHA1013/TTHA0281-like"/>
    <property type="match status" value="1"/>
</dbReference>
<reference evidence="1 2" key="1">
    <citation type="journal article" date="2016" name="Nat. Commun.">
        <title>Thousands of microbial genomes shed light on interconnected biogeochemical processes in an aquifer system.</title>
        <authorList>
            <person name="Anantharaman K."/>
            <person name="Brown C.T."/>
            <person name="Hug L.A."/>
            <person name="Sharon I."/>
            <person name="Castelle C.J."/>
            <person name="Probst A.J."/>
            <person name="Thomas B.C."/>
            <person name="Singh A."/>
            <person name="Wilkins M.J."/>
            <person name="Karaoz U."/>
            <person name="Brodie E.L."/>
            <person name="Williams K.H."/>
            <person name="Hubbard S.S."/>
            <person name="Banfield J.F."/>
        </authorList>
    </citation>
    <scope>NUCLEOTIDE SEQUENCE [LARGE SCALE GENOMIC DNA]</scope>
</reference>
<dbReference type="InterPro" id="IPR035069">
    <property type="entry name" value="TTHA1013/TTHA0281-like"/>
</dbReference>
<evidence type="ECO:0008006" key="3">
    <source>
        <dbReference type="Google" id="ProtNLM"/>
    </source>
</evidence>
<accession>A0A1F5S7A4</accession>
<dbReference type="Gene3D" id="3.30.160.250">
    <property type="match status" value="1"/>
</dbReference>
<sequence length="82" mass="9376">MNILRQIPKKFKINIHLGDDGIWWTDSPSMPCCYSQGKTQEEAILNMKDAVFTYYGIPDYLAEPSLLKIEGEFNLELGIPPK</sequence>
<dbReference type="EMBL" id="MFFS01000022">
    <property type="protein sequence ID" value="OGF22549.1"/>
    <property type="molecule type" value="Genomic_DNA"/>
</dbReference>
<dbReference type="STRING" id="1797985.A2Y83_04265"/>
<proteinExistence type="predicted"/>
<protein>
    <recommendedName>
        <fullName evidence="3">HicB-like antitoxin of toxin-antitoxin system domain-containing protein</fullName>
    </recommendedName>
</protein>